<evidence type="ECO:0000313" key="2">
    <source>
        <dbReference type="Proteomes" id="UP001154282"/>
    </source>
</evidence>
<accession>A0AAV0GUX7</accession>
<organism evidence="1 2">
    <name type="scientific">Linum tenue</name>
    <dbReference type="NCBI Taxonomy" id="586396"/>
    <lineage>
        <taxon>Eukaryota</taxon>
        <taxon>Viridiplantae</taxon>
        <taxon>Streptophyta</taxon>
        <taxon>Embryophyta</taxon>
        <taxon>Tracheophyta</taxon>
        <taxon>Spermatophyta</taxon>
        <taxon>Magnoliopsida</taxon>
        <taxon>eudicotyledons</taxon>
        <taxon>Gunneridae</taxon>
        <taxon>Pentapetalae</taxon>
        <taxon>rosids</taxon>
        <taxon>fabids</taxon>
        <taxon>Malpighiales</taxon>
        <taxon>Linaceae</taxon>
        <taxon>Linum</taxon>
    </lineage>
</organism>
<dbReference type="EMBL" id="CAMGYJ010000002">
    <property type="protein sequence ID" value="CAI0375905.1"/>
    <property type="molecule type" value="Genomic_DNA"/>
</dbReference>
<name>A0AAV0GUX7_9ROSI</name>
<dbReference type="Proteomes" id="UP001154282">
    <property type="component" value="Unassembled WGS sequence"/>
</dbReference>
<sequence length="47" mass="5183">MFLLFSGQFCSVGCCQLSSNLHINKEALFLNTGKEKIMLSLNSGVRC</sequence>
<keyword evidence="2" id="KW-1185">Reference proteome</keyword>
<protein>
    <submittedName>
        <fullName evidence="1">Uncharacterized protein</fullName>
    </submittedName>
</protein>
<proteinExistence type="predicted"/>
<comment type="caution">
    <text evidence="1">The sequence shown here is derived from an EMBL/GenBank/DDBJ whole genome shotgun (WGS) entry which is preliminary data.</text>
</comment>
<evidence type="ECO:0000313" key="1">
    <source>
        <dbReference type="EMBL" id="CAI0375905.1"/>
    </source>
</evidence>
<reference evidence="1" key="1">
    <citation type="submission" date="2022-08" db="EMBL/GenBank/DDBJ databases">
        <authorList>
            <person name="Gutierrez-Valencia J."/>
        </authorList>
    </citation>
    <scope>NUCLEOTIDE SEQUENCE</scope>
</reference>
<gene>
    <name evidence="1" type="ORF">LITE_LOCUS784</name>
</gene>
<dbReference type="AlphaFoldDB" id="A0AAV0GUX7"/>